<dbReference type="InterPro" id="IPR008271">
    <property type="entry name" value="Ser/Thr_kinase_AS"/>
</dbReference>
<dbReference type="SMART" id="SM00220">
    <property type="entry name" value="S_TKc"/>
    <property type="match status" value="1"/>
</dbReference>
<evidence type="ECO:0000256" key="3">
    <source>
        <dbReference type="PROSITE-ProRule" id="PRU10141"/>
    </source>
</evidence>
<dbReference type="AlphaFoldDB" id="A0A0G4H8F2"/>
<dbReference type="Pfam" id="PF00069">
    <property type="entry name" value="Pkinase"/>
    <property type="match status" value="1"/>
</dbReference>
<feature type="region of interest" description="Disordered" evidence="5">
    <location>
        <begin position="632"/>
        <end position="662"/>
    </location>
</feature>
<dbReference type="GO" id="GO:0005524">
    <property type="term" value="F:ATP binding"/>
    <property type="evidence" value="ECO:0007669"/>
    <property type="project" value="UniProtKB-UniRule"/>
</dbReference>
<keyword evidence="2 3" id="KW-0067">ATP-binding</keyword>
<evidence type="ECO:0000256" key="1">
    <source>
        <dbReference type="ARBA" id="ARBA00022741"/>
    </source>
</evidence>
<dbReference type="Gene3D" id="3.30.200.20">
    <property type="entry name" value="Phosphorylase Kinase, domain 1"/>
    <property type="match status" value="1"/>
</dbReference>
<feature type="binding site" evidence="3">
    <location>
        <position position="63"/>
    </location>
    <ligand>
        <name>ATP</name>
        <dbReference type="ChEBI" id="CHEBI:30616"/>
    </ligand>
</feature>
<dbReference type="PANTHER" id="PTHR27001:SF931">
    <property type="entry name" value="OS11G0664100 PROTEIN"/>
    <property type="match status" value="1"/>
</dbReference>
<reference evidence="7" key="1">
    <citation type="submission" date="2014-11" db="EMBL/GenBank/DDBJ databases">
        <authorList>
            <person name="Otto D Thomas"/>
            <person name="Naeem Raeece"/>
        </authorList>
    </citation>
    <scope>NUCLEOTIDE SEQUENCE</scope>
</reference>
<feature type="region of interest" description="Disordered" evidence="5">
    <location>
        <begin position="371"/>
        <end position="393"/>
    </location>
</feature>
<protein>
    <recommendedName>
        <fullName evidence="6">Protein kinase domain-containing protein</fullName>
    </recommendedName>
</protein>
<keyword evidence="1 3" id="KW-0547">Nucleotide-binding</keyword>
<dbReference type="Gene3D" id="1.10.510.10">
    <property type="entry name" value="Transferase(Phosphotransferase) domain 1"/>
    <property type="match status" value="1"/>
</dbReference>
<dbReference type="InterPro" id="IPR011009">
    <property type="entry name" value="Kinase-like_dom_sf"/>
</dbReference>
<dbReference type="InterPro" id="IPR017441">
    <property type="entry name" value="Protein_kinase_ATP_BS"/>
</dbReference>
<accession>A0A0G4H8F2</accession>
<dbReference type="GO" id="GO:0005886">
    <property type="term" value="C:plasma membrane"/>
    <property type="evidence" value="ECO:0007669"/>
    <property type="project" value="TreeGrafter"/>
</dbReference>
<evidence type="ECO:0000256" key="4">
    <source>
        <dbReference type="SAM" id="Coils"/>
    </source>
</evidence>
<dbReference type="InterPro" id="IPR013083">
    <property type="entry name" value="Znf_RING/FYVE/PHD"/>
</dbReference>
<sequence>MAETDFRGVAEKLKAGEFQDSIPLAYLEECTLQFSPDRVIGSGGFGTVYKGIDARLQFLFAVKVLDLRKFEPQCGERQELLKTIEQETAAFRALPRHHPNLCRILGVCSREKRGTKELYALVVTSLGHRGDLASLLAHQEEAKVLTWRERLSIARQVFAAVSFLHNNSPPVLHRDIKAENVVLTTALKPMLTDWALARLVPDAQAGHHVTTGAFAVGTQGYMCPKYAAERVFTPASEVYSLGVLLLELFTGQTQNPPQKDLVKHYAGEDLYADDPDAPPLEHRLGPQDADSRAGMWEPEVAREFAELCLRCLAKDLRRRPRVSVLSALHTLREMERQADAARPDAEQYRKELERLRTAREAVLAKEAVEAHKAAATPTPAAAADPPPAGDDGGDGRKLTCLRCVDDFPVDEGAECPQGDPGHFLCRDCFDDHVKDRLEAGIEIEGDGELKIECAMKGHGCEGDGAYSQRTIALLCSDGTYARFLEERDRSQRDRIEAEVEGRVRTEVEREGLLGMYRRRIETEVLNFFVTAPCCGRMFVFEGCAAVTCTCGGKFCALCLQRCEDNQACHAHVAACPHNPQRPSFFVSREELEAAHVPELRVKIRAFLEEVRRDEPQIAEQLEIDATVRQHLAEAQQQPERPGDDHQPCAPEVQVPEDNEADRRRVEVGGGGRYILDLQGEALVGPLRGHLRGADPYPGGGVEDVIDRIMAQQREAYDRLINQQNPLLAGGNVQGGAVGGVGVPGFPFQPAQPQVQEFYAPQVMHGVQQQELRFQQLLQQQPQPQQQQVVMQQMLGGMPMMPGPGMQVGRAGRGGGLFADDDAMIREFGLENGDLDFL</sequence>
<dbReference type="PROSITE" id="PS00107">
    <property type="entry name" value="PROTEIN_KINASE_ATP"/>
    <property type="match status" value="1"/>
</dbReference>
<evidence type="ECO:0000313" key="7">
    <source>
        <dbReference type="EMBL" id="CEM40198.1"/>
    </source>
</evidence>
<feature type="domain" description="Protein kinase" evidence="6">
    <location>
        <begin position="34"/>
        <end position="332"/>
    </location>
</feature>
<dbReference type="VEuPathDB" id="CryptoDB:Cvel_25130"/>
<name>A0A0G4H8F2_9ALVE</name>
<dbReference type="PANTHER" id="PTHR27001">
    <property type="entry name" value="OS01G0253100 PROTEIN"/>
    <property type="match status" value="1"/>
</dbReference>
<feature type="compositionally biased region" description="Low complexity" evidence="5">
    <location>
        <begin position="373"/>
        <end position="383"/>
    </location>
</feature>
<evidence type="ECO:0000256" key="2">
    <source>
        <dbReference type="ARBA" id="ARBA00022840"/>
    </source>
</evidence>
<dbReference type="PROSITE" id="PS00108">
    <property type="entry name" value="PROTEIN_KINASE_ST"/>
    <property type="match status" value="1"/>
</dbReference>
<dbReference type="GO" id="GO:0004672">
    <property type="term" value="F:protein kinase activity"/>
    <property type="evidence" value="ECO:0007669"/>
    <property type="project" value="InterPro"/>
</dbReference>
<dbReference type="SUPFAM" id="SSF56112">
    <property type="entry name" value="Protein kinase-like (PK-like)"/>
    <property type="match status" value="1"/>
</dbReference>
<evidence type="ECO:0000259" key="6">
    <source>
        <dbReference type="PROSITE" id="PS50011"/>
    </source>
</evidence>
<feature type="coiled-coil region" evidence="4">
    <location>
        <begin position="331"/>
        <end position="365"/>
    </location>
</feature>
<dbReference type="PROSITE" id="PS50011">
    <property type="entry name" value="PROTEIN_KINASE_DOM"/>
    <property type="match status" value="1"/>
</dbReference>
<dbReference type="Gene3D" id="3.30.40.10">
    <property type="entry name" value="Zinc/RING finger domain, C3HC4 (zinc finger)"/>
    <property type="match status" value="1"/>
</dbReference>
<dbReference type="PhylomeDB" id="A0A0G4H8F2"/>
<dbReference type="InterPro" id="IPR000719">
    <property type="entry name" value="Prot_kinase_dom"/>
</dbReference>
<proteinExistence type="predicted"/>
<keyword evidence="4" id="KW-0175">Coiled coil</keyword>
<gene>
    <name evidence="7" type="ORF">Cvel_25130</name>
</gene>
<dbReference type="EMBL" id="CDMZ01001993">
    <property type="protein sequence ID" value="CEM40198.1"/>
    <property type="molecule type" value="Genomic_DNA"/>
</dbReference>
<organism evidence="7">
    <name type="scientific">Chromera velia CCMP2878</name>
    <dbReference type="NCBI Taxonomy" id="1169474"/>
    <lineage>
        <taxon>Eukaryota</taxon>
        <taxon>Sar</taxon>
        <taxon>Alveolata</taxon>
        <taxon>Colpodellida</taxon>
        <taxon>Chromeraceae</taxon>
        <taxon>Chromera</taxon>
    </lineage>
</organism>
<evidence type="ECO:0000256" key="5">
    <source>
        <dbReference type="SAM" id="MobiDB-lite"/>
    </source>
</evidence>